<dbReference type="InterPro" id="IPR042626">
    <property type="entry name" value="THOC6"/>
</dbReference>
<dbReference type="SMART" id="SM00320">
    <property type="entry name" value="WD40"/>
    <property type="match status" value="6"/>
</dbReference>
<evidence type="ECO:0000256" key="1">
    <source>
        <dbReference type="ARBA" id="ARBA00009728"/>
    </source>
</evidence>
<dbReference type="PANTHER" id="PTHR44411:SF1">
    <property type="entry name" value="THO COMPLEX SUBUNIT 6 HOMOLOG"/>
    <property type="match status" value="1"/>
</dbReference>
<gene>
    <name evidence="5" type="ORF">MCOR_10179</name>
</gene>
<dbReference type="AlphaFoldDB" id="A0A6J8APX8"/>
<proteinExistence type="inferred from homology"/>
<evidence type="ECO:0000256" key="4">
    <source>
        <dbReference type="PROSITE-ProRule" id="PRU00221"/>
    </source>
</evidence>
<keyword evidence="3" id="KW-0677">Repeat</keyword>
<evidence type="ECO:0000313" key="6">
    <source>
        <dbReference type="Proteomes" id="UP000507470"/>
    </source>
</evidence>
<dbReference type="PROSITE" id="PS00678">
    <property type="entry name" value="WD_REPEATS_1"/>
    <property type="match status" value="1"/>
</dbReference>
<keyword evidence="6" id="KW-1185">Reference proteome</keyword>
<dbReference type="Gene3D" id="2.130.10.10">
    <property type="entry name" value="YVTN repeat-like/Quinoprotein amine dehydrogenase"/>
    <property type="match status" value="1"/>
</dbReference>
<dbReference type="InterPro" id="IPR001680">
    <property type="entry name" value="WD40_rpt"/>
</dbReference>
<evidence type="ECO:0000256" key="3">
    <source>
        <dbReference type="ARBA" id="ARBA00022737"/>
    </source>
</evidence>
<dbReference type="EMBL" id="CACVKT020001815">
    <property type="protein sequence ID" value="CAC5371870.1"/>
    <property type="molecule type" value="Genomic_DNA"/>
</dbReference>
<dbReference type="GO" id="GO:0000346">
    <property type="term" value="C:transcription export complex"/>
    <property type="evidence" value="ECO:0007669"/>
    <property type="project" value="TreeGrafter"/>
</dbReference>
<dbReference type="PANTHER" id="PTHR44411">
    <property type="entry name" value="THO COMPLEX SUBUNIT 6 HOMOLOG"/>
    <property type="match status" value="1"/>
</dbReference>
<keyword evidence="2 4" id="KW-0853">WD repeat</keyword>
<dbReference type="SUPFAM" id="SSF50978">
    <property type="entry name" value="WD40 repeat-like"/>
    <property type="match status" value="1"/>
</dbReference>
<organism evidence="5 6">
    <name type="scientific">Mytilus coruscus</name>
    <name type="common">Sea mussel</name>
    <dbReference type="NCBI Taxonomy" id="42192"/>
    <lineage>
        <taxon>Eukaryota</taxon>
        <taxon>Metazoa</taxon>
        <taxon>Spiralia</taxon>
        <taxon>Lophotrochozoa</taxon>
        <taxon>Mollusca</taxon>
        <taxon>Bivalvia</taxon>
        <taxon>Autobranchia</taxon>
        <taxon>Pteriomorphia</taxon>
        <taxon>Mytilida</taxon>
        <taxon>Mytiloidea</taxon>
        <taxon>Mytilidae</taxon>
        <taxon>Mytilinae</taxon>
        <taxon>Mytilus</taxon>
    </lineage>
</organism>
<reference evidence="5 6" key="1">
    <citation type="submission" date="2020-06" db="EMBL/GenBank/DDBJ databases">
        <authorList>
            <person name="Li R."/>
            <person name="Bekaert M."/>
        </authorList>
    </citation>
    <scope>NUCLEOTIDE SEQUENCE [LARGE SCALE GENOMIC DNA]</scope>
    <source>
        <strain evidence="6">wild</strain>
    </source>
</reference>
<dbReference type="GO" id="GO:0006406">
    <property type="term" value="P:mRNA export from nucleus"/>
    <property type="evidence" value="ECO:0007669"/>
    <property type="project" value="TreeGrafter"/>
</dbReference>
<comment type="similarity">
    <text evidence="1">Belongs to the WD repeat THOC6 family.</text>
</comment>
<dbReference type="PROSITE" id="PS50294">
    <property type="entry name" value="WD_REPEATS_REGION"/>
    <property type="match status" value="1"/>
</dbReference>
<accession>A0A6J8APX8</accession>
<dbReference type="InterPro" id="IPR036322">
    <property type="entry name" value="WD40_repeat_dom_sf"/>
</dbReference>
<feature type="repeat" description="WD" evidence="4">
    <location>
        <begin position="155"/>
        <end position="195"/>
    </location>
</feature>
<dbReference type="Proteomes" id="UP000507470">
    <property type="component" value="Unassembled WGS sequence"/>
</dbReference>
<dbReference type="Pfam" id="PF00400">
    <property type="entry name" value="WD40"/>
    <property type="match status" value="1"/>
</dbReference>
<name>A0A6J8APX8_MYTCO</name>
<feature type="repeat" description="WD" evidence="4">
    <location>
        <begin position="132"/>
        <end position="154"/>
    </location>
</feature>
<protein>
    <submittedName>
        <fullName evidence="5">THOC6</fullName>
    </submittedName>
</protein>
<sequence>MDRDLAARRQLHTTIFDHCYSPCGKYIAAANNYGQIAVFSLSAALAPEASEATWKPVFIFEASEDGAIFTLTSTDTLLISGGNGPIKAWKWSDILSKSPRVVWSLNIPKKGPFSQPEINSIVLNTEEDKSEVFAGCGDNNIYVWDLESGEQKITLSGHDNYVHSLAVKNGNTCASASEDGTVKIWDTRSPSDAVHSIKPYKNELCARPKFGKWLGCVAMDTTDDWLVCGGGPSLSLWHLRSLTATTMFDTPGACQQCVMFHDDSIISAGSKGYINHWSVNGEQRMEVPCTPSSVFSLSYNSASNNSTTMFDTPGACQQCVMFHDDSIISAGSKGYINHWSVNGEQRMEVPCTPSSVFSLSYNSASNNCKVLSATGNSSKLDIFTNFGYKAFSFTFSQI</sequence>
<evidence type="ECO:0000256" key="2">
    <source>
        <dbReference type="ARBA" id="ARBA00022574"/>
    </source>
</evidence>
<dbReference type="InterPro" id="IPR019775">
    <property type="entry name" value="WD40_repeat_CS"/>
</dbReference>
<dbReference type="InterPro" id="IPR015943">
    <property type="entry name" value="WD40/YVTN_repeat-like_dom_sf"/>
</dbReference>
<dbReference type="GO" id="GO:0000347">
    <property type="term" value="C:THO complex"/>
    <property type="evidence" value="ECO:0007669"/>
    <property type="project" value="TreeGrafter"/>
</dbReference>
<evidence type="ECO:0000313" key="5">
    <source>
        <dbReference type="EMBL" id="CAC5371870.1"/>
    </source>
</evidence>
<dbReference type="PROSITE" id="PS50082">
    <property type="entry name" value="WD_REPEATS_2"/>
    <property type="match status" value="2"/>
</dbReference>
<dbReference type="OrthoDB" id="273067at2759"/>